<feature type="domain" description="Beta-lactamase-related" evidence="1">
    <location>
        <begin position="20"/>
        <end position="102"/>
    </location>
</feature>
<accession>A0A813H3Q5</accession>
<dbReference type="InterPro" id="IPR050789">
    <property type="entry name" value="Diverse_Enzym_Activities"/>
</dbReference>
<name>A0A813H3Q5_POLGL</name>
<dbReference type="InterPro" id="IPR012338">
    <property type="entry name" value="Beta-lactam/transpept-like"/>
</dbReference>
<sequence>MTAGLKYTDCKAYSRIMSAVRCGRVADLASLCEQLAKVPLQLQPGRKHEYSLCTDLLGRICEAVSGQSLDRFVRDRLLRPLGMRDTHFQLPACKRQRAAVLYECHLVVFRLTFLIFVL</sequence>
<dbReference type="PANTHER" id="PTHR43283">
    <property type="entry name" value="BETA-LACTAMASE-RELATED"/>
    <property type="match status" value="1"/>
</dbReference>
<dbReference type="PANTHER" id="PTHR43283:SF3">
    <property type="entry name" value="BETA-LACTAMASE FAMILY PROTEIN (AFU_ORTHOLOGUE AFUA_5G07500)"/>
    <property type="match status" value="1"/>
</dbReference>
<dbReference type="EMBL" id="CAJNNV010030384">
    <property type="protein sequence ID" value="CAE8632346.1"/>
    <property type="molecule type" value="Genomic_DNA"/>
</dbReference>
<dbReference type="OrthoDB" id="5946976at2759"/>
<evidence type="ECO:0000259" key="1">
    <source>
        <dbReference type="Pfam" id="PF00144"/>
    </source>
</evidence>
<keyword evidence="3" id="KW-1185">Reference proteome</keyword>
<proteinExistence type="predicted"/>
<dbReference type="Proteomes" id="UP000654075">
    <property type="component" value="Unassembled WGS sequence"/>
</dbReference>
<dbReference type="InterPro" id="IPR001466">
    <property type="entry name" value="Beta-lactam-related"/>
</dbReference>
<reference evidence="2" key="1">
    <citation type="submission" date="2021-02" db="EMBL/GenBank/DDBJ databases">
        <authorList>
            <person name="Dougan E. K."/>
            <person name="Rhodes N."/>
            <person name="Thang M."/>
            <person name="Chan C."/>
        </authorList>
    </citation>
    <scope>NUCLEOTIDE SEQUENCE</scope>
</reference>
<comment type="caution">
    <text evidence="2">The sequence shown here is derived from an EMBL/GenBank/DDBJ whole genome shotgun (WGS) entry which is preliminary data.</text>
</comment>
<dbReference type="Pfam" id="PF00144">
    <property type="entry name" value="Beta-lactamase"/>
    <property type="match status" value="1"/>
</dbReference>
<evidence type="ECO:0000313" key="2">
    <source>
        <dbReference type="EMBL" id="CAE8632346.1"/>
    </source>
</evidence>
<protein>
    <recommendedName>
        <fullName evidence="1">Beta-lactamase-related domain-containing protein</fullName>
    </recommendedName>
</protein>
<dbReference type="AlphaFoldDB" id="A0A813H3Q5"/>
<dbReference type="SUPFAM" id="SSF56601">
    <property type="entry name" value="beta-lactamase/transpeptidase-like"/>
    <property type="match status" value="1"/>
</dbReference>
<gene>
    <name evidence="2" type="ORF">PGLA1383_LOCUS48332</name>
</gene>
<evidence type="ECO:0000313" key="3">
    <source>
        <dbReference type="Proteomes" id="UP000654075"/>
    </source>
</evidence>
<organism evidence="2 3">
    <name type="scientific">Polarella glacialis</name>
    <name type="common">Dinoflagellate</name>
    <dbReference type="NCBI Taxonomy" id="89957"/>
    <lineage>
        <taxon>Eukaryota</taxon>
        <taxon>Sar</taxon>
        <taxon>Alveolata</taxon>
        <taxon>Dinophyceae</taxon>
        <taxon>Suessiales</taxon>
        <taxon>Suessiaceae</taxon>
        <taxon>Polarella</taxon>
    </lineage>
</organism>
<dbReference type="Gene3D" id="3.40.710.10">
    <property type="entry name" value="DD-peptidase/beta-lactamase superfamily"/>
    <property type="match status" value="1"/>
</dbReference>